<feature type="domain" description="Reverse transcriptase" evidence="2">
    <location>
        <begin position="1337"/>
        <end position="1613"/>
    </location>
</feature>
<dbReference type="EMBL" id="JACEFO010002197">
    <property type="protein sequence ID" value="KAF8674304.1"/>
    <property type="molecule type" value="Genomic_DNA"/>
</dbReference>
<dbReference type="InterPro" id="IPR000477">
    <property type="entry name" value="RT_dom"/>
</dbReference>
<reference evidence="3" key="1">
    <citation type="submission" date="2020-07" db="EMBL/GenBank/DDBJ databases">
        <title>Genome sequence and genetic diversity analysis of an under-domesticated orphan crop, white fonio (Digitaria exilis).</title>
        <authorList>
            <person name="Bennetzen J.L."/>
            <person name="Chen S."/>
            <person name="Ma X."/>
            <person name="Wang X."/>
            <person name="Yssel A.E.J."/>
            <person name="Chaluvadi S.R."/>
            <person name="Johnson M."/>
            <person name="Gangashetty P."/>
            <person name="Hamidou F."/>
            <person name="Sanogo M.D."/>
            <person name="Zwaenepoel A."/>
            <person name="Wallace J."/>
            <person name="Van De Peer Y."/>
            <person name="Van Deynze A."/>
        </authorList>
    </citation>
    <scope>NUCLEOTIDE SEQUENCE</scope>
    <source>
        <tissue evidence="3">Leaves</tissue>
    </source>
</reference>
<evidence type="ECO:0000313" key="3">
    <source>
        <dbReference type="EMBL" id="KAF8674304.1"/>
    </source>
</evidence>
<dbReference type="Proteomes" id="UP000636709">
    <property type="component" value="Unassembled WGS sequence"/>
</dbReference>
<feature type="region of interest" description="Disordered" evidence="1">
    <location>
        <begin position="262"/>
        <end position="312"/>
    </location>
</feature>
<dbReference type="CDD" id="cd01650">
    <property type="entry name" value="RT_nLTR_like"/>
    <property type="match status" value="1"/>
</dbReference>
<evidence type="ECO:0000313" key="4">
    <source>
        <dbReference type="Proteomes" id="UP000636709"/>
    </source>
</evidence>
<dbReference type="Gene3D" id="3.60.10.10">
    <property type="entry name" value="Endonuclease/exonuclease/phosphatase"/>
    <property type="match status" value="1"/>
</dbReference>
<dbReference type="SUPFAM" id="SSF56672">
    <property type="entry name" value="DNA/RNA polymerases"/>
    <property type="match status" value="1"/>
</dbReference>
<sequence length="1792" mass="197638">MEYLLLRQTPHPLPPLPRSPRPPLAGGHPGTGDHQSPFPHPPPDRGALLPLGCWQRAAHGARSLRRQLPTGMCSSALPRHRRHHRWHRLHHHLRRHFSRPDQSMNAWELGFVPVAVRRDVAAEQNLCTGSLSVAGTARRGVVVRGRSSGAVPPCAPTRPHPHRSATRMALSPLVVVVLDADAARGLRRVEVPPGHVLPHLRWLRRDDARSRKAGALTACRRTISFGCAGCLRAASAADCKRPRSPSSSSSAGHGGRRIIRAQHVSSPTPPGSEARGRTPPSPPPSPPTPRGATGETPNFSPPRFGRHGRRQCPGFPSEWSSVLLAGFDRSTSPNAAGSSDAIDPRDEYENLGSGHPALRPWNQPLFISRDAEMDAEEARLRVALLAATPHGLHGVGLEAARAAVLGLPGTADDGLIVWRFVPESFLFVFSSQQPMEAALRAREFVAGTTRFIFRRWTRPVHADAGSLYRRVLIEIEGVPAHAWSWRVARKILDSSCWIESMDAASESKTDMTKIAVTAWCHEPSRIPHARTLIIAEHEDPVVANGGPSLHDYGGRRYSYFEPRPPQPPAGGSSTRDINGDEGEDGGPSRTLPRVRTFVCHPGTVDGQPARGAAGSVVRGRRAAALPTSPMYTAAAQLKPSLQGHGPADAMGGPPPSCDNAVRPVAACTAAAEWVPVELQCARPNIDDIIFEDPMRAEGSGFKPSSPAVQKAAAVRDPLVTPRPTILHTYKRRAKEDRAKAAGHAAALAPTRLAFEDEGAEGSNGPRQDSTWIIATPRSRASPRPNSPAQCTPPRSNSNPGLVGRAIHAASPAGESSTDTSNSPATDAAIAATSAFLAGITLATRSPLIRDLPGRACVPIAAVAAATPSLRRSSRLAGQPLNISVRPSKKGEILAMKRLGFLHPGNTDAANINDAQAKFDHFFNAIVDVKNFQALRDLFPAARGLSDEELLAAAQRACAMVDDSHARLTIPDEDKLEFLYELRTIRPNSACPWIIAGHFSLLLEATYKNKRNINIRNMGRFRRFVDDMELKDTPLHGRRYTWSNEQSNPTLEKLDRVLVSTEWEALFPSSFMQALSSDMSDHAPLHFATNALPQPKRRFHFESWWLRVPGHTEAIARAWHCPDEITNPYTWLDHLLRQTARQLQSWSQTRVGLVKEQLIVARELVLRFDRQMERRQLTDDEVSLRRELKLKVLALASLERTIARLRSCIIFLKDGDANTKLFHLQCSHRARKKHIAVLEWEGVTAINQHEKADILYRYFSEAIDPTTDRPMRINLAAIGVPPTDLSHLDAPFTEEEVWSTIKNLPKEKSPGPDGFTAEFYIAAWGIIKGDIMRAFDFFYATNRGQLHRLNGALVTLLPKRVEAKGPGDYRPISLIHSFAKLVAKVLANRLAPSLHGLVDINQSAFIKSRSIHDNFKLVELATKALHKAKKASLLLKLDISKAFDTVDWSFLLHVLEAMGFGTRWRNWISALISTSSTCIILNGEPGRRITNMRGLRQGDPLSPMLFILVMEILHRLFTAAKHSNVLAPPAIQSIHHQCSIYADDVMLFITPTRQDLITTREVLHFFGNASGLRTNLAKCQAAPIACTNEEVALVEHLLPVPITTFPMTYLGLPLSVTALRKSDLQPMIDKVVVAMPTWKSSLMNKAGRLTTYGGLGIQDMKIAAYSLRLRWLWLKRTDRNRPWKDLELAFGNDPVVAIMFQNSVDIQLGDGALALTVAQALANRTWISDIKGRLTIPALEQLIYLWHAANQCHLSPGTEDTFRWRWTSSGTYSARSAYRQFFLPNHCGRHGHH</sequence>
<feature type="compositionally biased region" description="Pro residues" evidence="1">
    <location>
        <begin position="11"/>
        <end position="23"/>
    </location>
</feature>
<keyword evidence="4" id="KW-1185">Reference proteome</keyword>
<dbReference type="InterPro" id="IPR043502">
    <property type="entry name" value="DNA/RNA_pol_sf"/>
</dbReference>
<feature type="compositionally biased region" description="Pro residues" evidence="1">
    <location>
        <begin position="279"/>
        <end position="289"/>
    </location>
</feature>
<evidence type="ECO:0000256" key="1">
    <source>
        <dbReference type="SAM" id="MobiDB-lite"/>
    </source>
</evidence>
<accession>A0A835AWN0</accession>
<organism evidence="3 4">
    <name type="scientific">Digitaria exilis</name>
    <dbReference type="NCBI Taxonomy" id="1010633"/>
    <lineage>
        <taxon>Eukaryota</taxon>
        <taxon>Viridiplantae</taxon>
        <taxon>Streptophyta</taxon>
        <taxon>Embryophyta</taxon>
        <taxon>Tracheophyta</taxon>
        <taxon>Spermatophyta</taxon>
        <taxon>Magnoliopsida</taxon>
        <taxon>Liliopsida</taxon>
        <taxon>Poales</taxon>
        <taxon>Poaceae</taxon>
        <taxon>PACMAD clade</taxon>
        <taxon>Panicoideae</taxon>
        <taxon>Panicodae</taxon>
        <taxon>Paniceae</taxon>
        <taxon>Anthephorinae</taxon>
        <taxon>Digitaria</taxon>
    </lineage>
</organism>
<dbReference type="SUPFAM" id="SSF56219">
    <property type="entry name" value="DNase I-like"/>
    <property type="match status" value="1"/>
</dbReference>
<dbReference type="PROSITE" id="PS50878">
    <property type="entry name" value="RT_POL"/>
    <property type="match status" value="1"/>
</dbReference>
<dbReference type="PANTHER" id="PTHR19446">
    <property type="entry name" value="REVERSE TRANSCRIPTASES"/>
    <property type="match status" value="1"/>
</dbReference>
<comment type="caution">
    <text evidence="3">The sequence shown here is derived from an EMBL/GenBank/DDBJ whole genome shotgun (WGS) entry which is preliminary data.</text>
</comment>
<feature type="region of interest" description="Disordered" evidence="1">
    <location>
        <begin position="329"/>
        <end position="356"/>
    </location>
</feature>
<protein>
    <recommendedName>
        <fullName evidence="2">Reverse transcriptase domain-containing protein</fullName>
    </recommendedName>
</protein>
<proteinExistence type="predicted"/>
<feature type="region of interest" description="Disordered" evidence="1">
    <location>
        <begin position="144"/>
        <end position="164"/>
    </location>
</feature>
<feature type="region of interest" description="Disordered" evidence="1">
    <location>
        <begin position="752"/>
        <end position="803"/>
    </location>
</feature>
<name>A0A835AWN0_9POAL</name>
<evidence type="ECO:0000259" key="2">
    <source>
        <dbReference type="PROSITE" id="PS50878"/>
    </source>
</evidence>
<dbReference type="OrthoDB" id="786283at2759"/>
<feature type="compositionally biased region" description="Low complexity" evidence="1">
    <location>
        <begin position="774"/>
        <end position="788"/>
    </location>
</feature>
<feature type="region of interest" description="Disordered" evidence="1">
    <location>
        <begin position="8"/>
        <end position="49"/>
    </location>
</feature>
<dbReference type="InterPro" id="IPR036691">
    <property type="entry name" value="Endo/exonu/phosph_ase_sf"/>
</dbReference>
<dbReference type="Pfam" id="PF00078">
    <property type="entry name" value="RVT_1"/>
    <property type="match status" value="1"/>
</dbReference>
<feature type="region of interest" description="Disordered" evidence="1">
    <location>
        <begin position="553"/>
        <end position="592"/>
    </location>
</feature>
<gene>
    <name evidence="3" type="ORF">HU200_048128</name>
</gene>